<accession>A0ABR7LZ07</accession>
<evidence type="ECO:0000256" key="1">
    <source>
        <dbReference type="SAM" id="Phobius"/>
    </source>
</evidence>
<protein>
    <submittedName>
        <fullName evidence="3">DUF1707 domain-containing protein</fullName>
    </submittedName>
</protein>
<organism evidence="3 4">
    <name type="scientific">Actinomadura alba</name>
    <dbReference type="NCBI Taxonomy" id="406431"/>
    <lineage>
        <taxon>Bacteria</taxon>
        <taxon>Bacillati</taxon>
        <taxon>Actinomycetota</taxon>
        <taxon>Actinomycetes</taxon>
        <taxon>Streptosporangiales</taxon>
        <taxon>Thermomonosporaceae</taxon>
        <taxon>Actinomadura</taxon>
    </lineage>
</organism>
<sequence>MSARGGFGERGGFDHPDHLRVGDAERDEVAVSLHDHFAQGRLSREELDERLEAALGAKTAGDLREVTRDLPDPRARSGWRDGGKEPWPGHGPGAVRAHGMPHHAAPWHGGPPRWDHRRHRRRGFAPPLIGLLLIAVMIAGPGWVFAGVLKAVLIGWLILAGAGLFAHRRWHRLHAHRDPHALR</sequence>
<keyword evidence="1" id="KW-0472">Membrane</keyword>
<proteinExistence type="predicted"/>
<name>A0ABR7LZ07_9ACTN</name>
<feature type="transmembrane region" description="Helical" evidence="1">
    <location>
        <begin position="123"/>
        <end position="145"/>
    </location>
</feature>
<keyword evidence="1" id="KW-0812">Transmembrane</keyword>
<dbReference type="InterPro" id="IPR012551">
    <property type="entry name" value="DUF1707_SHOCT-like"/>
</dbReference>
<dbReference type="Pfam" id="PF08044">
    <property type="entry name" value="DUF1707"/>
    <property type="match status" value="1"/>
</dbReference>
<gene>
    <name evidence="3" type="ORF">HKK74_31530</name>
</gene>
<dbReference type="PANTHER" id="PTHR40763">
    <property type="entry name" value="MEMBRANE PROTEIN-RELATED"/>
    <property type="match status" value="1"/>
</dbReference>
<evidence type="ECO:0000313" key="4">
    <source>
        <dbReference type="Proteomes" id="UP000805614"/>
    </source>
</evidence>
<dbReference type="PANTHER" id="PTHR40763:SF4">
    <property type="entry name" value="DUF1707 DOMAIN-CONTAINING PROTEIN"/>
    <property type="match status" value="1"/>
</dbReference>
<keyword evidence="4" id="KW-1185">Reference proteome</keyword>
<keyword evidence="1" id="KW-1133">Transmembrane helix</keyword>
<dbReference type="EMBL" id="JABVEC010000034">
    <property type="protein sequence ID" value="MBC6469991.1"/>
    <property type="molecule type" value="Genomic_DNA"/>
</dbReference>
<reference evidence="3 4" key="1">
    <citation type="submission" date="2020-06" db="EMBL/GenBank/DDBJ databases">
        <title>Actinomadura xiongansis sp. nov., isolated from soil of Baiyangdian.</title>
        <authorList>
            <person name="Zhang X."/>
        </authorList>
    </citation>
    <scope>NUCLEOTIDE SEQUENCE [LARGE SCALE GENOMIC DNA]</scope>
    <source>
        <strain evidence="3 4">HBUM206468</strain>
    </source>
</reference>
<evidence type="ECO:0000313" key="3">
    <source>
        <dbReference type="EMBL" id="MBC6469991.1"/>
    </source>
</evidence>
<evidence type="ECO:0000259" key="2">
    <source>
        <dbReference type="Pfam" id="PF08044"/>
    </source>
</evidence>
<feature type="transmembrane region" description="Helical" evidence="1">
    <location>
        <begin position="151"/>
        <end position="167"/>
    </location>
</feature>
<comment type="caution">
    <text evidence="3">The sequence shown here is derived from an EMBL/GenBank/DDBJ whole genome shotgun (WGS) entry which is preliminary data.</text>
</comment>
<feature type="domain" description="DUF1707" evidence="2">
    <location>
        <begin position="19"/>
        <end position="71"/>
    </location>
</feature>
<dbReference type="RefSeq" id="WP_187247031.1">
    <property type="nucleotide sequence ID" value="NZ_BAAAOK010000017.1"/>
</dbReference>
<dbReference type="Proteomes" id="UP000805614">
    <property type="component" value="Unassembled WGS sequence"/>
</dbReference>